<evidence type="ECO:0000313" key="3">
    <source>
        <dbReference type="Proteomes" id="UP001271792"/>
    </source>
</evidence>
<keyword evidence="3" id="KW-1185">Reference proteome</keyword>
<evidence type="ECO:0000256" key="1">
    <source>
        <dbReference type="SAM" id="MobiDB-lite"/>
    </source>
</evidence>
<organism evidence="2 3">
    <name type="scientific">Lentzea kristufekii</name>
    <dbReference type="NCBI Taxonomy" id="3095430"/>
    <lineage>
        <taxon>Bacteria</taxon>
        <taxon>Bacillati</taxon>
        <taxon>Actinomycetota</taxon>
        <taxon>Actinomycetes</taxon>
        <taxon>Pseudonocardiales</taxon>
        <taxon>Pseudonocardiaceae</taxon>
        <taxon>Lentzea</taxon>
    </lineage>
</organism>
<dbReference type="EMBL" id="JAXAVV010000026">
    <property type="protein sequence ID" value="MDX8055103.1"/>
    <property type="molecule type" value="Genomic_DNA"/>
</dbReference>
<proteinExistence type="predicted"/>
<protein>
    <submittedName>
        <fullName evidence="2">Uncharacterized protein</fullName>
    </submittedName>
</protein>
<evidence type="ECO:0000313" key="2">
    <source>
        <dbReference type="EMBL" id="MDX8055103.1"/>
    </source>
</evidence>
<dbReference type="Proteomes" id="UP001271792">
    <property type="component" value="Unassembled WGS sequence"/>
</dbReference>
<feature type="compositionally biased region" description="Basic and acidic residues" evidence="1">
    <location>
        <begin position="38"/>
        <end position="48"/>
    </location>
</feature>
<reference evidence="2 3" key="1">
    <citation type="submission" date="2023-11" db="EMBL/GenBank/DDBJ databases">
        <title>Lentzea sokolovensis, sp. nov., Lentzea kristufkii, sp. nov., and Lentzea miocenensis, sp. nov., rare actinobacteria from Sokolov Coal Basin, Miocene lacustrine sediment, Czech Republic.</title>
        <authorList>
            <person name="Lara A."/>
            <person name="Kotroba L."/>
            <person name="Nouioui I."/>
            <person name="Neumann-Schaal M."/>
            <person name="Mast Y."/>
            <person name="Chronakova A."/>
        </authorList>
    </citation>
    <scope>NUCLEOTIDE SEQUENCE [LARGE SCALE GENOMIC DNA]</scope>
    <source>
        <strain evidence="2 3">BCCO 10_0798</strain>
    </source>
</reference>
<sequence>MTWFEDSRQKAVARPSAFVAGFVVDGERNVLRSQSTESRSELDLDVGRHPQGATSRTDSEFCQHIAGLLPVVRATDDVVFNAIFIDPDP</sequence>
<accession>A0ABU4U3F1</accession>
<comment type="caution">
    <text evidence="2">The sequence shown here is derived from an EMBL/GenBank/DDBJ whole genome shotgun (WGS) entry which is preliminary data.</text>
</comment>
<gene>
    <name evidence="2" type="ORF">SK571_37510</name>
</gene>
<name>A0ABU4U3F1_9PSEU</name>
<feature type="region of interest" description="Disordered" evidence="1">
    <location>
        <begin position="33"/>
        <end position="57"/>
    </location>
</feature>